<evidence type="ECO:0000256" key="2">
    <source>
        <dbReference type="ARBA" id="ARBA00022505"/>
    </source>
</evidence>
<gene>
    <name evidence="7" type="ORF">J3U87_04340</name>
</gene>
<keyword evidence="4" id="KW-0560">Oxidoreductase</keyword>
<dbReference type="SUPFAM" id="SSF56524">
    <property type="entry name" value="Oxidoreductase molybdopterin-binding domain"/>
    <property type="match status" value="1"/>
</dbReference>
<dbReference type="InterPro" id="IPR036374">
    <property type="entry name" value="OxRdtase_Mopterin-bd_sf"/>
</dbReference>
<dbReference type="GO" id="GO:0030151">
    <property type="term" value="F:molybdenum ion binding"/>
    <property type="evidence" value="ECO:0007669"/>
    <property type="project" value="InterPro"/>
</dbReference>
<dbReference type="InterPro" id="IPR006311">
    <property type="entry name" value="TAT_signal"/>
</dbReference>
<dbReference type="AlphaFoldDB" id="A0A8A4TRM8"/>
<evidence type="ECO:0000313" key="7">
    <source>
        <dbReference type="EMBL" id="QTD51678.1"/>
    </source>
</evidence>
<dbReference type="InterPro" id="IPR000572">
    <property type="entry name" value="OxRdtase_Mopterin-bd_dom"/>
</dbReference>
<dbReference type="PRINTS" id="PR00407">
    <property type="entry name" value="EUMOPTERIN"/>
</dbReference>
<dbReference type="KEGG" id="scor:J3U87_04340"/>
<evidence type="ECO:0000259" key="6">
    <source>
        <dbReference type="Pfam" id="PF03404"/>
    </source>
</evidence>
<dbReference type="Pfam" id="PF00174">
    <property type="entry name" value="Oxidored_molyb"/>
    <property type="match status" value="1"/>
</dbReference>
<accession>A0A8A4TRM8</accession>
<dbReference type="InterPro" id="IPR008335">
    <property type="entry name" value="Mopterin_OxRdtase_euk"/>
</dbReference>
<keyword evidence="2" id="KW-0500">Molybdenum</keyword>
<sequence>MNKRKLGLHELYGQDPEMADDLVFGRRCHPLSRRGFLTGLAKMSAVLGATPVFADLMPAGLIPATLVNETKPFRIEGKDPGLIVLNDRPLNAETPPHLLDDDVTPAKRLFVRNNGHPPVDPDRRTWKLRIEGEACTNPQSFTLGQLARKFETVTYQLVLECGGNGRAEFHPPASGNQWTLGAVGCPRWTGVRLADVLKACGVSEKAVYVGYYGADTHLSGKPGKDTISRGVPIAKAMRPESLIAWSLNGEDLPLHNGYPLRLVFGGWPGSTSGKWLKKIVIRDRVHDGAKMGGTAYRLPCHPIAPGETVPESDMCIIEEMPVKSLITAPRTATLHPFDKPLTVRGHAWTGSGKVDRMAISIDFGQTWRQIRISEPVNRHAWQHWEVQLQFPQRGYYEIWARATDDAGHAQPMVVPGWNPKGYLNNACHRIGVRIG</sequence>
<evidence type="ECO:0000259" key="5">
    <source>
        <dbReference type="Pfam" id="PF00174"/>
    </source>
</evidence>
<dbReference type="Gene3D" id="3.90.420.10">
    <property type="entry name" value="Oxidoreductase, molybdopterin-binding domain"/>
    <property type="match status" value="1"/>
</dbReference>
<dbReference type="Pfam" id="PF03404">
    <property type="entry name" value="Mo-co_dimer"/>
    <property type="match status" value="1"/>
</dbReference>
<evidence type="ECO:0000256" key="3">
    <source>
        <dbReference type="ARBA" id="ARBA00022723"/>
    </source>
</evidence>
<dbReference type="SUPFAM" id="SSF81296">
    <property type="entry name" value="E set domains"/>
    <property type="match status" value="1"/>
</dbReference>
<dbReference type="PANTHER" id="PTHR19372:SF7">
    <property type="entry name" value="SULFITE OXIDASE, MITOCHONDRIAL"/>
    <property type="match status" value="1"/>
</dbReference>
<dbReference type="Proteomes" id="UP000663929">
    <property type="component" value="Chromosome"/>
</dbReference>
<dbReference type="InterPro" id="IPR014756">
    <property type="entry name" value="Ig_E-set"/>
</dbReference>
<dbReference type="GO" id="GO:0006790">
    <property type="term" value="P:sulfur compound metabolic process"/>
    <property type="evidence" value="ECO:0007669"/>
    <property type="project" value="TreeGrafter"/>
</dbReference>
<organism evidence="7 8">
    <name type="scientific">Sulfidibacter corallicola</name>
    <dbReference type="NCBI Taxonomy" id="2818388"/>
    <lineage>
        <taxon>Bacteria</taxon>
        <taxon>Pseudomonadati</taxon>
        <taxon>Acidobacteriota</taxon>
        <taxon>Holophagae</taxon>
        <taxon>Acanthopleuribacterales</taxon>
        <taxon>Acanthopleuribacteraceae</taxon>
        <taxon>Sulfidibacter</taxon>
    </lineage>
</organism>
<proteinExistence type="predicted"/>
<dbReference type="GO" id="GO:0043546">
    <property type="term" value="F:molybdopterin cofactor binding"/>
    <property type="evidence" value="ECO:0007669"/>
    <property type="project" value="TreeGrafter"/>
</dbReference>
<dbReference type="EMBL" id="CP071793">
    <property type="protein sequence ID" value="QTD51678.1"/>
    <property type="molecule type" value="Genomic_DNA"/>
</dbReference>
<feature type="domain" description="Moybdenum cofactor oxidoreductase dimerisation" evidence="6">
    <location>
        <begin position="316"/>
        <end position="433"/>
    </location>
</feature>
<evidence type="ECO:0000256" key="4">
    <source>
        <dbReference type="ARBA" id="ARBA00023002"/>
    </source>
</evidence>
<dbReference type="GO" id="GO:0008482">
    <property type="term" value="F:sulfite oxidase activity"/>
    <property type="evidence" value="ECO:0007669"/>
    <property type="project" value="TreeGrafter"/>
</dbReference>
<keyword evidence="3" id="KW-0479">Metal-binding</keyword>
<dbReference type="PANTHER" id="PTHR19372">
    <property type="entry name" value="SULFITE REDUCTASE"/>
    <property type="match status" value="1"/>
</dbReference>
<name>A0A8A4TRM8_SULCO</name>
<dbReference type="PROSITE" id="PS51318">
    <property type="entry name" value="TAT"/>
    <property type="match status" value="1"/>
</dbReference>
<evidence type="ECO:0000313" key="8">
    <source>
        <dbReference type="Proteomes" id="UP000663929"/>
    </source>
</evidence>
<dbReference type="CDD" id="cd02110">
    <property type="entry name" value="SO_family_Moco_dimer"/>
    <property type="match status" value="1"/>
</dbReference>
<reference evidence="7" key="1">
    <citation type="submission" date="2021-03" db="EMBL/GenBank/DDBJ databases">
        <title>Acanthopleuribacteraceae sp. M133.</title>
        <authorList>
            <person name="Wang G."/>
        </authorList>
    </citation>
    <scope>NUCLEOTIDE SEQUENCE</scope>
    <source>
        <strain evidence="7">M133</strain>
    </source>
</reference>
<protein>
    <submittedName>
        <fullName evidence="7">Sulfite oxidase</fullName>
    </submittedName>
</protein>
<keyword evidence="8" id="KW-1185">Reference proteome</keyword>
<dbReference type="InterPro" id="IPR005066">
    <property type="entry name" value="MoCF_OxRdtse_dimer"/>
</dbReference>
<evidence type="ECO:0000256" key="1">
    <source>
        <dbReference type="ARBA" id="ARBA00001924"/>
    </source>
</evidence>
<dbReference type="GO" id="GO:0020037">
    <property type="term" value="F:heme binding"/>
    <property type="evidence" value="ECO:0007669"/>
    <property type="project" value="TreeGrafter"/>
</dbReference>
<comment type="cofactor">
    <cofactor evidence="1">
        <name>Mo-molybdopterin</name>
        <dbReference type="ChEBI" id="CHEBI:71302"/>
    </cofactor>
</comment>
<dbReference type="Gene3D" id="2.60.40.650">
    <property type="match status" value="1"/>
</dbReference>
<feature type="domain" description="Oxidoreductase molybdopterin-binding" evidence="5">
    <location>
        <begin position="120"/>
        <end position="288"/>
    </location>
</feature>